<name>A0A6C0LDM9_9ZZZZ</name>
<evidence type="ECO:0000313" key="1">
    <source>
        <dbReference type="EMBL" id="QHU27751.1"/>
    </source>
</evidence>
<protein>
    <submittedName>
        <fullName evidence="1">Uncharacterized protein</fullName>
    </submittedName>
</protein>
<reference evidence="1" key="1">
    <citation type="journal article" date="2020" name="Nature">
        <title>Giant virus diversity and host interactions through global metagenomics.</title>
        <authorList>
            <person name="Schulz F."/>
            <person name="Roux S."/>
            <person name="Paez-Espino D."/>
            <person name="Jungbluth S."/>
            <person name="Walsh D.A."/>
            <person name="Denef V.J."/>
            <person name="McMahon K.D."/>
            <person name="Konstantinidis K.T."/>
            <person name="Eloe-Fadrosh E.A."/>
            <person name="Kyrpides N.C."/>
            <person name="Woyke T."/>
        </authorList>
    </citation>
    <scope>NUCLEOTIDE SEQUENCE</scope>
    <source>
        <strain evidence="1">GVMAG-M-3300027769-26</strain>
    </source>
</reference>
<dbReference type="EMBL" id="MN740461">
    <property type="protein sequence ID" value="QHU27751.1"/>
    <property type="molecule type" value="Genomic_DNA"/>
</dbReference>
<organism evidence="1">
    <name type="scientific">viral metagenome</name>
    <dbReference type="NCBI Taxonomy" id="1070528"/>
    <lineage>
        <taxon>unclassified sequences</taxon>
        <taxon>metagenomes</taxon>
        <taxon>organismal metagenomes</taxon>
    </lineage>
</organism>
<sequence>MATAKNYLDILNYDILNKILGIVADLYEKDIEKANNKLQKVSSLVEGLHIDVGSDYDEDYYMNYYNYINYYNISYCMDEYLYSRYPLDNVVIIYIPRLIINYNAQTDTITPLILQSKKIESPIYLDILREINKIYERQTEILGYYDNRRFLENIIPVKESEYEYYKITPSPDINYITFLCFP</sequence>
<dbReference type="AlphaFoldDB" id="A0A6C0LDM9"/>
<accession>A0A6C0LDM9</accession>
<proteinExistence type="predicted"/>